<dbReference type="OrthoDB" id="4295522at2"/>
<dbReference type="Gene3D" id="1.20.120.450">
    <property type="entry name" value="dinb family like domain"/>
    <property type="match status" value="1"/>
</dbReference>
<evidence type="ECO:0000259" key="1">
    <source>
        <dbReference type="Pfam" id="PF12867"/>
    </source>
</evidence>
<dbReference type="Proteomes" id="UP000283433">
    <property type="component" value="Unassembled WGS sequence"/>
</dbReference>
<protein>
    <recommendedName>
        <fullName evidence="1">DinB-like domain-containing protein</fullName>
    </recommendedName>
</protein>
<evidence type="ECO:0000313" key="2">
    <source>
        <dbReference type="EMBL" id="RKD18600.1"/>
    </source>
</evidence>
<dbReference type="EMBL" id="MBTA01000004">
    <property type="protein sequence ID" value="RKD18600.1"/>
    <property type="molecule type" value="Genomic_DNA"/>
</dbReference>
<dbReference type="RefSeq" id="WP_120180777.1">
    <property type="nucleotide sequence ID" value="NZ_CBINCU010000013.1"/>
</dbReference>
<feature type="domain" description="DinB-like" evidence="1">
    <location>
        <begin position="11"/>
        <end position="146"/>
    </location>
</feature>
<dbReference type="SUPFAM" id="SSF109854">
    <property type="entry name" value="DinB/YfiT-like putative metalloenzymes"/>
    <property type="match status" value="1"/>
</dbReference>
<dbReference type="Pfam" id="PF12867">
    <property type="entry name" value="DinB_2"/>
    <property type="match status" value="1"/>
</dbReference>
<gene>
    <name evidence="2" type="ORF">BCY91_14750</name>
</gene>
<dbReference type="AlphaFoldDB" id="A0A419S9C7"/>
<reference evidence="2 3" key="1">
    <citation type="submission" date="2016-07" db="EMBL/GenBank/DDBJ databases">
        <title>Genome of Pelobium manganitolerans.</title>
        <authorList>
            <person name="Wu S."/>
            <person name="Wang G."/>
        </authorList>
    </citation>
    <scope>NUCLEOTIDE SEQUENCE [LARGE SCALE GENOMIC DNA]</scope>
    <source>
        <strain evidence="2 3">YS-25</strain>
    </source>
</reference>
<organism evidence="2 3">
    <name type="scientific">Pelobium manganitolerans</name>
    <dbReference type="NCBI Taxonomy" id="1842495"/>
    <lineage>
        <taxon>Bacteria</taxon>
        <taxon>Pseudomonadati</taxon>
        <taxon>Bacteroidota</taxon>
        <taxon>Sphingobacteriia</taxon>
        <taxon>Sphingobacteriales</taxon>
        <taxon>Sphingobacteriaceae</taxon>
        <taxon>Pelobium</taxon>
    </lineage>
</organism>
<comment type="caution">
    <text evidence="2">The sequence shown here is derived from an EMBL/GenBank/DDBJ whole genome shotgun (WGS) entry which is preliminary data.</text>
</comment>
<dbReference type="InterPro" id="IPR034660">
    <property type="entry name" value="DinB/YfiT-like"/>
</dbReference>
<name>A0A419S9C7_9SPHI</name>
<evidence type="ECO:0000313" key="3">
    <source>
        <dbReference type="Proteomes" id="UP000283433"/>
    </source>
</evidence>
<accession>A0A419S9C7</accession>
<dbReference type="InterPro" id="IPR024775">
    <property type="entry name" value="DinB-like"/>
</dbReference>
<proteinExistence type="predicted"/>
<keyword evidence="3" id="KW-1185">Reference proteome</keyword>
<sequence>MANSTFKFIIQGREAFIRLIDTLSVEELNRIPEGFNNNIIWNFGHIVVTTPALCYVRSGLWENASSIKFLEDFQKGSKPTRQISESEIEELKALAISSIKAIEQDDEKGVFSAVKPFSTSTYGAEMVNFDEILITTSGHDNMHLGYALAQKRLIKQ</sequence>